<feature type="binding site" evidence="4">
    <location>
        <position position="30"/>
    </location>
    <ligand>
        <name>Mg(2+)</name>
        <dbReference type="ChEBI" id="CHEBI:18420"/>
    </ligand>
</feature>
<dbReference type="Proteomes" id="UP000594454">
    <property type="component" value="Chromosome 5"/>
</dbReference>
<evidence type="ECO:0008006" key="7">
    <source>
        <dbReference type="Google" id="ProtNLM"/>
    </source>
</evidence>
<evidence type="ECO:0000256" key="3">
    <source>
        <dbReference type="PIRSR" id="PIRSR000915-2"/>
    </source>
</evidence>
<dbReference type="InterPro" id="IPR023214">
    <property type="entry name" value="HAD_sf"/>
</dbReference>
<evidence type="ECO:0000313" key="5">
    <source>
        <dbReference type="EMBL" id="CAD7090531.1"/>
    </source>
</evidence>
<dbReference type="SUPFAM" id="SSF56784">
    <property type="entry name" value="HAD-like"/>
    <property type="match status" value="1"/>
</dbReference>
<feature type="binding site" evidence="4">
    <location>
        <position position="32"/>
    </location>
    <ligand>
        <name>Mg(2+)</name>
        <dbReference type="ChEBI" id="CHEBI:18420"/>
    </ligand>
</feature>
<dbReference type="InterPro" id="IPR006357">
    <property type="entry name" value="HAD-SF_hydro_IIA"/>
</dbReference>
<dbReference type="GO" id="GO:0016791">
    <property type="term" value="F:phosphatase activity"/>
    <property type="evidence" value="ECO:0007669"/>
    <property type="project" value="TreeGrafter"/>
</dbReference>
<evidence type="ECO:0000256" key="2">
    <source>
        <dbReference type="PIRSR" id="PIRSR000915-1"/>
    </source>
</evidence>
<accession>A0A7R8YZI6</accession>
<name>A0A7R8YZI6_HERIL</name>
<dbReference type="GO" id="GO:0046872">
    <property type="term" value="F:metal ion binding"/>
    <property type="evidence" value="ECO:0007669"/>
    <property type="project" value="UniProtKB-KW"/>
</dbReference>
<sequence length="311" mass="34778">MAKVTPRHILKLSREEKRKFIDSFDQIYSDCDGVLWTLMDPIKDSGAAVKLLKNEGKKITFVTNNSIRSEKGYLEQFKQAGIETDIDNLVHPHKSILLYLKKIEFKGLIYVIGMTRLKTILKEAGFEVIDGPNELIEENFAVLMMKIFEKYPVKAVVIDVDFNLSALKLMKADQFLRKDDCILISGATDMTLPVGKFGTIMGPGPFLKVLEEAAGKKAKVVGKPGKELAELIMQDESIKDSKRVLFIGDMLEQDVKFGRKCGFQTLLTLTGGTTSADLLKATDPELIPDYYADSLGDFIEFFGSLECKNSL</sequence>
<dbReference type="Pfam" id="PF13344">
    <property type="entry name" value="Hydrolase_6"/>
    <property type="match status" value="1"/>
</dbReference>
<feature type="active site" description="Nucleophile" evidence="2">
    <location>
        <position position="30"/>
    </location>
</feature>
<gene>
    <name evidence="5" type="ORF">HERILL_LOCUS13007</name>
</gene>
<dbReference type="InParanoid" id="A0A7R8YZI6"/>
<feature type="binding site" evidence="4">
    <location>
        <position position="249"/>
    </location>
    <ligand>
        <name>Mg(2+)</name>
        <dbReference type="ChEBI" id="CHEBI:18420"/>
    </ligand>
</feature>
<dbReference type="Gene3D" id="3.40.50.1000">
    <property type="entry name" value="HAD superfamily/HAD-like"/>
    <property type="match status" value="2"/>
</dbReference>
<dbReference type="AlphaFoldDB" id="A0A7R8YZI6"/>
<dbReference type="EMBL" id="LR899013">
    <property type="protein sequence ID" value="CAD7090531.1"/>
    <property type="molecule type" value="Genomic_DNA"/>
</dbReference>
<dbReference type="Pfam" id="PF13242">
    <property type="entry name" value="Hydrolase_like"/>
    <property type="match status" value="1"/>
</dbReference>
<keyword evidence="6" id="KW-1185">Reference proteome</keyword>
<dbReference type="InterPro" id="IPR036412">
    <property type="entry name" value="HAD-like_sf"/>
</dbReference>
<dbReference type="NCBIfam" id="TIGR01460">
    <property type="entry name" value="HAD-SF-IIA"/>
    <property type="match status" value="1"/>
</dbReference>
<evidence type="ECO:0000256" key="1">
    <source>
        <dbReference type="PIRNR" id="PIRNR000915"/>
    </source>
</evidence>
<dbReference type="OrthoDB" id="413953at2759"/>
<evidence type="ECO:0000256" key="4">
    <source>
        <dbReference type="PIRSR" id="PIRSR000915-3"/>
    </source>
</evidence>
<feature type="binding site" evidence="3">
    <location>
        <position position="223"/>
    </location>
    <ligand>
        <name>substrate</name>
    </ligand>
</feature>
<dbReference type="FunFam" id="3.40.50.1000:FF:000170">
    <property type="entry name" value="4-nitrophenylphosphatase"/>
    <property type="match status" value="1"/>
</dbReference>
<dbReference type="FunCoup" id="A0A7R8YZI6">
    <property type="interactions" value="226"/>
</dbReference>
<dbReference type="PANTHER" id="PTHR19288">
    <property type="entry name" value="4-NITROPHENYLPHOSPHATASE-RELATED"/>
    <property type="match status" value="1"/>
</dbReference>
<dbReference type="PANTHER" id="PTHR19288:SF4">
    <property type="entry name" value="RE04130P-RELATED"/>
    <property type="match status" value="1"/>
</dbReference>
<reference evidence="5 6" key="1">
    <citation type="submission" date="2020-11" db="EMBL/GenBank/DDBJ databases">
        <authorList>
            <person name="Wallbank WR R."/>
            <person name="Pardo Diaz C."/>
            <person name="Kozak K."/>
            <person name="Martin S."/>
            <person name="Jiggins C."/>
            <person name="Moest M."/>
            <person name="Warren A I."/>
            <person name="Generalovic N T."/>
            <person name="Byers J.R.P. K."/>
            <person name="Montejo-Kovacevich G."/>
            <person name="Yen C E."/>
        </authorList>
    </citation>
    <scope>NUCLEOTIDE SEQUENCE [LARGE SCALE GENOMIC DNA]</scope>
</reference>
<comment type="cofactor">
    <cofactor evidence="4">
        <name>Mg(2+)</name>
        <dbReference type="ChEBI" id="CHEBI:18420"/>
    </cofactor>
    <text evidence="4">Divalent metal ions. Mg(2+) is the most effective.</text>
</comment>
<feature type="active site" description="Proton donor" evidence="2">
    <location>
        <position position="32"/>
    </location>
</feature>
<keyword evidence="1" id="KW-0378">Hydrolase</keyword>
<evidence type="ECO:0000313" key="6">
    <source>
        <dbReference type="Proteomes" id="UP000594454"/>
    </source>
</evidence>
<keyword evidence="4" id="KW-0479">Metal-binding</keyword>
<dbReference type="GO" id="GO:0005737">
    <property type="term" value="C:cytoplasm"/>
    <property type="evidence" value="ECO:0007669"/>
    <property type="project" value="TreeGrafter"/>
</dbReference>
<proteinExistence type="inferred from homology"/>
<protein>
    <recommendedName>
        <fullName evidence="7">4-nitrophenylphosphatase</fullName>
    </recommendedName>
</protein>
<comment type="similarity">
    <text evidence="1">Belongs to the HAD-like hydrolase superfamily.</text>
</comment>
<keyword evidence="4" id="KW-0460">Magnesium</keyword>
<dbReference type="PIRSF" id="PIRSF000915">
    <property type="entry name" value="PGP-type_phosphatase"/>
    <property type="match status" value="1"/>
</dbReference>
<organism evidence="5 6">
    <name type="scientific">Hermetia illucens</name>
    <name type="common">Black soldier fly</name>
    <dbReference type="NCBI Taxonomy" id="343691"/>
    <lineage>
        <taxon>Eukaryota</taxon>
        <taxon>Metazoa</taxon>
        <taxon>Ecdysozoa</taxon>
        <taxon>Arthropoda</taxon>
        <taxon>Hexapoda</taxon>
        <taxon>Insecta</taxon>
        <taxon>Pterygota</taxon>
        <taxon>Neoptera</taxon>
        <taxon>Endopterygota</taxon>
        <taxon>Diptera</taxon>
        <taxon>Brachycera</taxon>
        <taxon>Stratiomyomorpha</taxon>
        <taxon>Stratiomyidae</taxon>
        <taxon>Hermetiinae</taxon>
        <taxon>Hermetia</taxon>
    </lineage>
</organism>